<comment type="caution">
    <text evidence="6">The sequence shown here is derived from an EMBL/GenBank/DDBJ whole genome shotgun (WGS) entry which is preliminary data.</text>
</comment>
<evidence type="ECO:0000259" key="5">
    <source>
        <dbReference type="Pfam" id="PF00149"/>
    </source>
</evidence>
<evidence type="ECO:0000256" key="2">
    <source>
        <dbReference type="ARBA" id="ARBA00022801"/>
    </source>
</evidence>
<name>A0ABV2DPY4_9HYPH</name>
<keyword evidence="3" id="KW-0408">Iron</keyword>
<dbReference type="EMBL" id="JBEWSZ010000007">
    <property type="protein sequence ID" value="MET2832152.1"/>
    <property type="molecule type" value="Genomic_DNA"/>
</dbReference>
<evidence type="ECO:0000256" key="1">
    <source>
        <dbReference type="ARBA" id="ARBA00022723"/>
    </source>
</evidence>
<dbReference type="InterPro" id="IPR050884">
    <property type="entry name" value="CNP_phosphodiesterase-III"/>
</dbReference>
<dbReference type="Gene3D" id="3.60.21.40">
    <property type="entry name" value="GpdQ, catalytic alpha/beta sandwich domain"/>
    <property type="match status" value="1"/>
</dbReference>
<dbReference type="Gene3D" id="3.30.750.180">
    <property type="entry name" value="GpdQ, beta-strand dimerisation domain"/>
    <property type="match status" value="1"/>
</dbReference>
<dbReference type="InterPro" id="IPR029052">
    <property type="entry name" value="Metallo-depent_PP-like"/>
</dbReference>
<keyword evidence="7" id="KW-1185">Reference proteome</keyword>
<dbReference type="PANTHER" id="PTHR42988:SF2">
    <property type="entry name" value="CYCLIC NUCLEOTIDE PHOSPHODIESTERASE CBUA0032-RELATED"/>
    <property type="match status" value="1"/>
</dbReference>
<protein>
    <submittedName>
        <fullName evidence="6">Phosphodiesterase</fullName>
    </submittedName>
</protein>
<evidence type="ECO:0000256" key="3">
    <source>
        <dbReference type="ARBA" id="ARBA00023004"/>
    </source>
</evidence>
<evidence type="ECO:0000313" key="6">
    <source>
        <dbReference type="EMBL" id="MET2832152.1"/>
    </source>
</evidence>
<dbReference type="RefSeq" id="WP_354464376.1">
    <property type="nucleotide sequence ID" value="NZ_JBEWSZ010000007.1"/>
</dbReference>
<dbReference type="InterPro" id="IPR026575">
    <property type="entry name" value="GpdQ/CpdA-like"/>
</dbReference>
<dbReference type="Pfam" id="PF00149">
    <property type="entry name" value="Metallophos"/>
    <property type="match status" value="1"/>
</dbReference>
<reference evidence="6 7" key="1">
    <citation type="submission" date="2024-06" db="EMBL/GenBank/DDBJ databases">
        <authorList>
            <person name="Kim D.-U."/>
        </authorList>
    </citation>
    <scope>NUCLEOTIDE SEQUENCE [LARGE SCALE GENOMIC DNA]</scope>
    <source>
        <strain evidence="6 7">KACC15460</strain>
    </source>
</reference>
<feature type="domain" description="Calcineurin-like phosphoesterase" evidence="5">
    <location>
        <begin position="1"/>
        <end position="199"/>
    </location>
</feature>
<keyword evidence="2" id="KW-0378">Hydrolase</keyword>
<dbReference type="SUPFAM" id="SSF56300">
    <property type="entry name" value="Metallo-dependent phosphatases"/>
    <property type="match status" value="1"/>
</dbReference>
<dbReference type="InterPro" id="IPR004843">
    <property type="entry name" value="Calcineurin-like_PHP"/>
</dbReference>
<dbReference type="PANTHER" id="PTHR42988">
    <property type="entry name" value="PHOSPHOHYDROLASE"/>
    <property type="match status" value="1"/>
</dbReference>
<keyword evidence="1" id="KW-0479">Metal-binding</keyword>
<evidence type="ECO:0000313" key="7">
    <source>
        <dbReference type="Proteomes" id="UP001548832"/>
    </source>
</evidence>
<evidence type="ECO:0000256" key="4">
    <source>
        <dbReference type="ARBA" id="ARBA00025742"/>
    </source>
</evidence>
<organism evidence="6 7">
    <name type="scientific">Mesorhizobium shangrilense</name>
    <dbReference type="NCBI Taxonomy" id="460060"/>
    <lineage>
        <taxon>Bacteria</taxon>
        <taxon>Pseudomonadati</taxon>
        <taxon>Pseudomonadota</taxon>
        <taxon>Alphaproteobacteria</taxon>
        <taxon>Hyphomicrobiales</taxon>
        <taxon>Phyllobacteriaceae</taxon>
        <taxon>Mesorhizobium</taxon>
    </lineage>
</organism>
<accession>A0ABV2DPY4</accession>
<comment type="similarity">
    <text evidence="4">Belongs to the cyclic nucleotide phosphodiesterase class-III family.</text>
</comment>
<dbReference type="Proteomes" id="UP001548832">
    <property type="component" value="Unassembled WGS sequence"/>
</dbReference>
<dbReference type="CDD" id="cd07402">
    <property type="entry name" value="MPP_GpdQ"/>
    <property type="match status" value="1"/>
</dbReference>
<dbReference type="InterPro" id="IPR042283">
    <property type="entry name" value="GpdQ_catalytic"/>
</dbReference>
<dbReference type="InterPro" id="IPR042281">
    <property type="entry name" value="GpdQ_beta-strand"/>
</dbReference>
<gene>
    <name evidence="6" type="ORF">ABVQ20_34920</name>
</gene>
<sequence length="265" mass="28601">MLVAQISDFHVHPVGQMVYAGIDTNAMTRRAIATIAALDPVPDCVLVTGDLADSGSPDEYGLVVDILSRLAMPVFVIPGNHDRREAMRDGLAAAYPYLRQAEDFLHYVVEDFPVRLIGLDTVVPEKVGGAICAARAAWFADRLAEGDGRPTLVFMHHPPFVTGVSGMDATMCRTDSAFAGLVESHPEIECVVAGHHHRPITRRWAGTVGFVVPGVAHQLALDLRPGQPTRFILEPPGFALHAWSPETGLVSHVAPIGDYGPSRDF</sequence>
<proteinExistence type="inferred from homology"/>